<keyword evidence="2" id="KW-1185">Reference proteome</keyword>
<name>A0ABX1QUC0_9FLAO</name>
<evidence type="ECO:0000313" key="2">
    <source>
        <dbReference type="Proteomes" id="UP000767947"/>
    </source>
</evidence>
<dbReference type="Proteomes" id="UP000767947">
    <property type="component" value="Unassembled WGS sequence"/>
</dbReference>
<comment type="caution">
    <text evidence="1">The sequence shown here is derived from an EMBL/GenBank/DDBJ whole genome shotgun (WGS) entry which is preliminary data.</text>
</comment>
<evidence type="ECO:0000313" key="1">
    <source>
        <dbReference type="EMBL" id="NMH25090.1"/>
    </source>
</evidence>
<protein>
    <recommendedName>
        <fullName evidence="3">DUF4221 domain-containing protein</fullName>
    </recommendedName>
</protein>
<organism evidence="1 2">
    <name type="scientific">Flavobacterium solisilvae</name>
    <dbReference type="NCBI Taxonomy" id="1852019"/>
    <lineage>
        <taxon>Bacteria</taxon>
        <taxon>Pseudomonadati</taxon>
        <taxon>Bacteroidota</taxon>
        <taxon>Flavobacteriia</taxon>
        <taxon>Flavobacteriales</taxon>
        <taxon>Flavobacteriaceae</taxon>
        <taxon>Flavobacterium</taxon>
    </lineage>
</organism>
<accession>A0ABX1QUC0</accession>
<sequence length="217" mass="26457">MKKLNIMHIQLIYVVLVLFVSCDKQVYYKTFDYKTMTFVEPTEKTDHCVRFISQTKDKIELEVMYNDFKIKRTFLKKENYWYSKFKYEEPSFPKLKVAYGGIHELHYYIFEDHVVYKDDAYLVYVDLINNKMYLFDELQIEDYKYVTLKDLQTKEYDVVDYYVNFDTLYERDRGYDSKGNLLEEVINNHSNAPLLDIFFWMDEDIYYLGATKVPIYD</sequence>
<dbReference type="RefSeq" id="WP_169523667.1">
    <property type="nucleotide sequence ID" value="NZ_JAAMPT010000205.1"/>
</dbReference>
<reference evidence="1 2" key="1">
    <citation type="submission" date="2020-02" db="EMBL/GenBank/DDBJ databases">
        <title>Flavobacterium sp. genome.</title>
        <authorList>
            <person name="Jung H.S."/>
            <person name="Baek J.H."/>
            <person name="Jeon C.O."/>
        </authorList>
    </citation>
    <scope>NUCLEOTIDE SEQUENCE [LARGE SCALE GENOMIC DNA]</scope>
    <source>
        <strain evidence="1 2">SE-s27</strain>
    </source>
</reference>
<proteinExistence type="predicted"/>
<evidence type="ECO:0008006" key="3">
    <source>
        <dbReference type="Google" id="ProtNLM"/>
    </source>
</evidence>
<dbReference type="EMBL" id="JAAMPT010000205">
    <property type="protein sequence ID" value="NMH25090.1"/>
    <property type="molecule type" value="Genomic_DNA"/>
</dbReference>
<dbReference type="PROSITE" id="PS51257">
    <property type="entry name" value="PROKAR_LIPOPROTEIN"/>
    <property type="match status" value="1"/>
</dbReference>
<gene>
    <name evidence="1" type="ORF">G6042_07400</name>
</gene>